<name>A0A377LPW4_ENTCL</name>
<sequence length="49" mass="5293">MAKTAAALHILVKEEKLALDLLEQLKNGATSASWRRSTPFARQANAAVT</sequence>
<reference evidence="1 2" key="1">
    <citation type="submission" date="2018-06" db="EMBL/GenBank/DDBJ databases">
        <authorList>
            <consortium name="Pathogen Informatics"/>
            <person name="Doyle S."/>
        </authorList>
    </citation>
    <scope>NUCLEOTIDE SEQUENCE [LARGE SCALE GENOMIC DNA]</scope>
    <source>
        <strain evidence="1 2">NCTC10005</strain>
    </source>
</reference>
<organism evidence="1 2">
    <name type="scientific">Enterobacter cloacae</name>
    <dbReference type="NCBI Taxonomy" id="550"/>
    <lineage>
        <taxon>Bacteria</taxon>
        <taxon>Pseudomonadati</taxon>
        <taxon>Pseudomonadota</taxon>
        <taxon>Gammaproteobacteria</taxon>
        <taxon>Enterobacterales</taxon>
        <taxon>Enterobacteriaceae</taxon>
        <taxon>Enterobacter</taxon>
        <taxon>Enterobacter cloacae complex</taxon>
    </lineage>
</organism>
<dbReference type="EMBL" id="UGJB01000004">
    <property type="protein sequence ID" value="STQ08387.1"/>
    <property type="molecule type" value="Genomic_DNA"/>
</dbReference>
<dbReference type="Proteomes" id="UP000255106">
    <property type="component" value="Unassembled WGS sequence"/>
</dbReference>
<dbReference type="EC" id="5.2.1.8" evidence="1"/>
<protein>
    <submittedName>
        <fullName evidence="1">PpiC-type peptidyl-prolyl cis-trans isomerase</fullName>
        <ecNumber evidence="1">5.2.1.8</ecNumber>
    </submittedName>
</protein>
<dbReference type="AlphaFoldDB" id="A0A377LPW4"/>
<dbReference type="GO" id="GO:0003755">
    <property type="term" value="F:peptidyl-prolyl cis-trans isomerase activity"/>
    <property type="evidence" value="ECO:0007669"/>
    <property type="project" value="UniProtKB-EC"/>
</dbReference>
<accession>A0A377LPW4</accession>
<evidence type="ECO:0000313" key="1">
    <source>
        <dbReference type="EMBL" id="STQ08387.1"/>
    </source>
</evidence>
<evidence type="ECO:0000313" key="2">
    <source>
        <dbReference type="Proteomes" id="UP000255106"/>
    </source>
</evidence>
<gene>
    <name evidence="1" type="primary">ppiC</name>
    <name evidence="1" type="ORF">NCTC10005_01059</name>
</gene>
<proteinExistence type="predicted"/>
<keyword evidence="1" id="KW-0413">Isomerase</keyword>